<sequence>FLANITFIHTGRLTFEVIYPVELCCVNILFYTQEQLKIVNPRSSCWNKQNIIKTEEEQILRLTPTFTWSGCQQVEQKGVSKYICEGGKSF</sequence>
<reference evidence="4" key="1">
    <citation type="submission" date="2012-12" db="EMBL/GenBank/DDBJ databases">
        <authorList>
            <person name="Hellsten U."/>
            <person name="Grimwood J."/>
            <person name="Chapman J.A."/>
            <person name="Shapiro H."/>
            <person name="Aerts A."/>
            <person name="Otillar R.P."/>
            <person name="Terry A.Y."/>
            <person name="Boore J.L."/>
            <person name="Simakov O."/>
            <person name="Marletaz F."/>
            <person name="Cho S.-J."/>
            <person name="Edsinger-Gonzales E."/>
            <person name="Havlak P."/>
            <person name="Kuo D.-H."/>
            <person name="Larsson T."/>
            <person name="Lv J."/>
            <person name="Arendt D."/>
            <person name="Savage R."/>
            <person name="Osoegawa K."/>
            <person name="de Jong P."/>
            <person name="Lindberg D.R."/>
            <person name="Seaver E.C."/>
            <person name="Weisblat D.A."/>
            <person name="Putnam N.H."/>
            <person name="Grigoriev I.V."/>
            <person name="Rokhsar D.S."/>
        </authorList>
    </citation>
    <scope>NUCLEOTIDE SEQUENCE</scope>
</reference>
<dbReference type="AlphaFoldDB" id="T1EK12"/>
<dbReference type="EMBL" id="AMQM01000213">
    <property type="status" value="NOT_ANNOTATED_CDS"/>
    <property type="molecule type" value="Genomic_DNA"/>
</dbReference>
<gene>
    <name evidence="3" type="primary">20196912</name>
    <name evidence="2" type="ORF">HELRODRAFT_147546</name>
</gene>
<reference evidence="3" key="3">
    <citation type="submission" date="2015-06" db="UniProtKB">
        <authorList>
            <consortium name="EnsemblMetazoa"/>
        </authorList>
    </citation>
    <scope>IDENTIFICATION</scope>
</reference>
<evidence type="ECO:0000313" key="2">
    <source>
        <dbReference type="EMBL" id="ESO12646.1"/>
    </source>
</evidence>
<dbReference type="Proteomes" id="UP000015101">
    <property type="component" value="Unassembled WGS sequence"/>
</dbReference>
<name>T1EK12_HELRO</name>
<dbReference type="EnsemblMetazoa" id="HelroT147546">
    <property type="protein sequence ID" value="HelroP147546"/>
    <property type="gene ID" value="HelroG147546"/>
</dbReference>
<dbReference type="EMBL" id="KB095811">
    <property type="protein sequence ID" value="ESO12646.1"/>
    <property type="molecule type" value="Genomic_DNA"/>
</dbReference>
<dbReference type="InterPro" id="IPR053880">
    <property type="entry name" value="GPR180-like_N"/>
</dbReference>
<evidence type="ECO:0000259" key="1">
    <source>
        <dbReference type="Pfam" id="PF21892"/>
    </source>
</evidence>
<proteinExistence type="predicted"/>
<dbReference type="CTD" id="20196912"/>
<dbReference type="OMA" id="NITFIHT"/>
<dbReference type="GeneID" id="20196912"/>
<accession>T1EK12</accession>
<reference evidence="2 4" key="2">
    <citation type="journal article" date="2013" name="Nature">
        <title>Insights into bilaterian evolution from three spiralian genomes.</title>
        <authorList>
            <person name="Simakov O."/>
            <person name="Marletaz F."/>
            <person name="Cho S.J."/>
            <person name="Edsinger-Gonzales E."/>
            <person name="Havlak P."/>
            <person name="Hellsten U."/>
            <person name="Kuo D.H."/>
            <person name="Larsson T."/>
            <person name="Lv J."/>
            <person name="Arendt D."/>
            <person name="Savage R."/>
            <person name="Osoegawa K."/>
            <person name="de Jong P."/>
            <person name="Grimwood J."/>
            <person name="Chapman J.A."/>
            <person name="Shapiro H."/>
            <person name="Aerts A."/>
            <person name="Otillar R.P."/>
            <person name="Terry A.Y."/>
            <person name="Boore J.L."/>
            <person name="Grigoriev I.V."/>
            <person name="Lindberg D.R."/>
            <person name="Seaver E.C."/>
            <person name="Weisblat D.A."/>
            <person name="Putnam N.H."/>
            <person name="Rokhsar D.S."/>
        </authorList>
    </citation>
    <scope>NUCLEOTIDE SEQUENCE</scope>
</reference>
<feature type="domain" description="GPR180-like N-terminal" evidence="1">
    <location>
        <begin position="1"/>
        <end position="90"/>
    </location>
</feature>
<evidence type="ECO:0000313" key="3">
    <source>
        <dbReference type="EnsemblMetazoa" id="HelroP147546"/>
    </source>
</evidence>
<keyword evidence="4" id="KW-1185">Reference proteome</keyword>
<evidence type="ECO:0000313" key="4">
    <source>
        <dbReference type="Proteomes" id="UP000015101"/>
    </source>
</evidence>
<dbReference type="OrthoDB" id="6124418at2759"/>
<dbReference type="InParanoid" id="T1EK12"/>
<dbReference type="RefSeq" id="XP_009009366.1">
    <property type="nucleotide sequence ID" value="XM_009011118.1"/>
</dbReference>
<dbReference type="KEGG" id="hro:HELRODRAFT_147546"/>
<dbReference type="Pfam" id="PF21892">
    <property type="entry name" value="TMEM145_N"/>
    <property type="match status" value="1"/>
</dbReference>
<dbReference type="HOGENOM" id="CLU_2297962_0_0_1"/>
<protein>
    <recommendedName>
        <fullName evidence="1">GPR180-like N-terminal domain-containing protein</fullName>
    </recommendedName>
</protein>
<organism evidence="3 4">
    <name type="scientific">Helobdella robusta</name>
    <name type="common">Californian leech</name>
    <dbReference type="NCBI Taxonomy" id="6412"/>
    <lineage>
        <taxon>Eukaryota</taxon>
        <taxon>Metazoa</taxon>
        <taxon>Spiralia</taxon>
        <taxon>Lophotrochozoa</taxon>
        <taxon>Annelida</taxon>
        <taxon>Clitellata</taxon>
        <taxon>Hirudinea</taxon>
        <taxon>Rhynchobdellida</taxon>
        <taxon>Glossiphoniidae</taxon>
        <taxon>Helobdella</taxon>
    </lineage>
</organism>